<organism evidence="2 3">
    <name type="scientific">Krasilnikoviella flava</name>
    <dbReference type="NCBI Taxonomy" id="526729"/>
    <lineage>
        <taxon>Bacteria</taxon>
        <taxon>Bacillati</taxon>
        <taxon>Actinomycetota</taxon>
        <taxon>Actinomycetes</taxon>
        <taxon>Micrococcales</taxon>
        <taxon>Promicromonosporaceae</taxon>
        <taxon>Krasilnikoviella</taxon>
    </lineage>
</organism>
<accession>A0A1T5IJS2</accession>
<dbReference type="EMBL" id="FUZQ01000001">
    <property type="protein sequence ID" value="SKC39405.1"/>
    <property type="molecule type" value="Genomic_DNA"/>
</dbReference>
<proteinExistence type="predicted"/>
<dbReference type="STRING" id="526729.SAMN04324258_0615"/>
<dbReference type="AlphaFoldDB" id="A0A1T5IJS2"/>
<dbReference type="RefSeq" id="WP_079570765.1">
    <property type="nucleotide sequence ID" value="NZ_FUZQ01000001.1"/>
</dbReference>
<keyword evidence="1" id="KW-0732">Signal</keyword>
<dbReference type="Proteomes" id="UP000189777">
    <property type="component" value="Unassembled WGS sequence"/>
</dbReference>
<gene>
    <name evidence="2" type="ORF">SAMN04324258_0615</name>
</gene>
<dbReference type="PROSITE" id="PS51257">
    <property type="entry name" value="PROKAR_LIPOPROTEIN"/>
    <property type="match status" value="1"/>
</dbReference>
<evidence type="ECO:0008006" key="4">
    <source>
        <dbReference type="Google" id="ProtNLM"/>
    </source>
</evidence>
<evidence type="ECO:0000256" key="1">
    <source>
        <dbReference type="SAM" id="SignalP"/>
    </source>
</evidence>
<sequence length="163" mass="16413">MFRSARPARTVAAASVMAGALLLAACSPTITTKPYAPSDGVRVNLTDQVRGINLMVVSEGEGEPGAVLGALANGSSEDVDFVLAAEGAEPISLTVPAGGTVYLSADQEGDQVVDAQFGSVATHPGGDLDATLSGAGVDEDFFLPVMDGSLPEYAAFVPNTSAL</sequence>
<name>A0A1T5IJS2_9MICO</name>
<reference evidence="2 3" key="1">
    <citation type="submission" date="2017-02" db="EMBL/GenBank/DDBJ databases">
        <authorList>
            <person name="Peterson S.W."/>
        </authorList>
    </citation>
    <scope>NUCLEOTIDE SEQUENCE [LARGE SCALE GENOMIC DNA]</scope>
    <source>
        <strain evidence="2 3">DSM 21481</strain>
    </source>
</reference>
<feature type="signal peptide" evidence="1">
    <location>
        <begin position="1"/>
        <end position="24"/>
    </location>
</feature>
<feature type="chain" id="PRO_5012640097" description="Copper(I)-binding protein" evidence="1">
    <location>
        <begin position="25"/>
        <end position="163"/>
    </location>
</feature>
<evidence type="ECO:0000313" key="2">
    <source>
        <dbReference type="EMBL" id="SKC39405.1"/>
    </source>
</evidence>
<protein>
    <recommendedName>
        <fullName evidence="4">Copper(I)-binding protein</fullName>
    </recommendedName>
</protein>
<dbReference type="OrthoDB" id="3267550at2"/>
<keyword evidence="3" id="KW-1185">Reference proteome</keyword>
<evidence type="ECO:0000313" key="3">
    <source>
        <dbReference type="Proteomes" id="UP000189777"/>
    </source>
</evidence>